<comment type="caution">
    <text evidence="2">The sequence shown here is derived from an EMBL/GenBank/DDBJ whole genome shotgun (WGS) entry which is preliminary data.</text>
</comment>
<keyword evidence="3" id="KW-1185">Reference proteome</keyword>
<proteinExistence type="predicted"/>
<organism evidence="2 3">
    <name type="scientific">Geothrix edaphica</name>
    <dbReference type="NCBI Taxonomy" id="2927976"/>
    <lineage>
        <taxon>Bacteria</taxon>
        <taxon>Pseudomonadati</taxon>
        <taxon>Acidobacteriota</taxon>
        <taxon>Holophagae</taxon>
        <taxon>Holophagales</taxon>
        <taxon>Holophagaceae</taxon>
        <taxon>Geothrix</taxon>
    </lineage>
</organism>
<gene>
    <name evidence="2" type="ORF">GETHED_24560</name>
</gene>
<dbReference type="SMART" id="SM00635">
    <property type="entry name" value="BID_2"/>
    <property type="match status" value="4"/>
</dbReference>
<dbReference type="InterPro" id="IPR054604">
    <property type="entry name" value="SbsC_Big-like"/>
</dbReference>
<evidence type="ECO:0000313" key="3">
    <source>
        <dbReference type="Proteomes" id="UP001165044"/>
    </source>
</evidence>
<protein>
    <recommendedName>
        <fullName evidence="1">BIG2 domain-containing protein</fullName>
    </recommendedName>
</protein>
<name>A0ABQ5Q045_9BACT</name>
<dbReference type="InterPro" id="IPR003343">
    <property type="entry name" value="Big_2"/>
</dbReference>
<dbReference type="Pfam" id="PF02368">
    <property type="entry name" value="Big_2"/>
    <property type="match status" value="3"/>
</dbReference>
<dbReference type="EMBL" id="BSDC01000003">
    <property type="protein sequence ID" value="GLH68092.1"/>
    <property type="molecule type" value="Genomic_DNA"/>
</dbReference>
<dbReference type="Gene3D" id="2.60.40.1080">
    <property type="match status" value="4"/>
</dbReference>
<evidence type="ECO:0000259" key="1">
    <source>
        <dbReference type="SMART" id="SM00635"/>
    </source>
</evidence>
<dbReference type="InterPro" id="IPR008964">
    <property type="entry name" value="Invasin/intimin_cell_adhesion"/>
</dbReference>
<dbReference type="RefSeq" id="WP_285609767.1">
    <property type="nucleotide sequence ID" value="NZ_BSDC01000003.1"/>
</dbReference>
<evidence type="ECO:0000313" key="2">
    <source>
        <dbReference type="EMBL" id="GLH68092.1"/>
    </source>
</evidence>
<feature type="domain" description="BIG2" evidence="1">
    <location>
        <begin position="323"/>
        <end position="408"/>
    </location>
</feature>
<feature type="domain" description="BIG2" evidence="1">
    <location>
        <begin position="233"/>
        <end position="315"/>
    </location>
</feature>
<sequence length="546" mass="53983">MPDMHAYSPSPALRRNRPLRAVGACLAAALMLACGGSGGGSSAPSSPPPAATATLTSITLAPAGPTLNVGASADLQATGHFSDGTTVTPYDSSVTWTSSAPGTASVSASGLVSGVAAGTATITATKGAIQGSAVVTVNASAAVLTSITLTPATGVTLNVGQTADFTATAHWSNGTSTVPYDSSVTWTTNLPSVATVNSAGVVTAVAAGSATLTATANGLNTTAAITVSASSPTLTAITLTPASSTLSVGQTVDITSAAIWSNGTGTTPYDSYLTWISSAPSVATVNAGGVVTAVAAGTATITASLGGVSRTAAITVTAGPAAALTGLTMLQSTSSLQVGQTTGVVVMANWSNGTTTSPYTTGVTWASSNSAVATATPNATGCTVTAVSAGTVNITATASGYTATANFGISGSTPTVDARLVGSWSFVDTIGEYGSFYTFNANGTFTYSLVYINRSSCISFSQIVASHQGTFSTQGSLDNPSSAGQIIFNCTSHFTDYTNCAGSLSRAPWNGANPHFHWAAFINATTLATNHSDDFQATGTLNHTKQ</sequence>
<feature type="domain" description="BIG2" evidence="1">
    <location>
        <begin position="54"/>
        <end position="136"/>
    </location>
</feature>
<dbReference type="SUPFAM" id="SSF49373">
    <property type="entry name" value="Invasin/intimin cell-adhesion fragments"/>
    <property type="match status" value="4"/>
</dbReference>
<reference evidence="2" key="1">
    <citation type="journal article" date="2023" name="Antonie Van Leeuwenhoek">
        <title>Mesoterricola silvestris gen. nov., sp. nov., Mesoterricola sediminis sp. nov., Geothrix oryzae sp. nov., Geothrix edaphica sp. nov., Geothrix rubra sp. nov., and Geothrix limicola sp. nov., six novel members of Acidobacteriota isolated from soils.</title>
        <authorList>
            <person name="Itoh H."/>
            <person name="Sugisawa Y."/>
            <person name="Mise K."/>
            <person name="Xu Z."/>
            <person name="Kuniyasu M."/>
            <person name="Ushijima N."/>
            <person name="Kawano K."/>
            <person name="Kobayashi E."/>
            <person name="Shiratori Y."/>
            <person name="Masuda Y."/>
            <person name="Senoo K."/>
        </authorList>
    </citation>
    <scope>NUCLEOTIDE SEQUENCE</scope>
    <source>
        <strain evidence="2">Red802</strain>
    </source>
</reference>
<dbReference type="Pfam" id="PF22359">
    <property type="entry name" value="Big-like"/>
    <property type="match status" value="1"/>
</dbReference>
<dbReference type="Proteomes" id="UP001165044">
    <property type="component" value="Unassembled WGS sequence"/>
</dbReference>
<feature type="domain" description="BIG2" evidence="1">
    <location>
        <begin position="143"/>
        <end position="226"/>
    </location>
</feature>
<accession>A0ABQ5Q045</accession>